<evidence type="ECO:0000313" key="2">
    <source>
        <dbReference type="Proteomes" id="UP000294692"/>
    </source>
</evidence>
<proteinExistence type="predicted"/>
<protein>
    <submittedName>
        <fullName evidence="1">Uncharacterized protein</fullName>
    </submittedName>
</protein>
<sequence length="59" mass="6905">MLQQKYHLGFVLRKLLATDMNSPPHPPSQIDEIGHGKRRVHLRQRILRLMKDPIPGLRT</sequence>
<dbReference type="OrthoDB" id="9999481at2"/>
<keyword evidence="2" id="KW-1185">Reference proteome</keyword>
<organism evidence="1 2">
    <name type="scientific">Paracandidimonas soli</name>
    <dbReference type="NCBI Taxonomy" id="1917182"/>
    <lineage>
        <taxon>Bacteria</taxon>
        <taxon>Pseudomonadati</taxon>
        <taxon>Pseudomonadota</taxon>
        <taxon>Betaproteobacteria</taxon>
        <taxon>Burkholderiales</taxon>
        <taxon>Alcaligenaceae</taxon>
        <taxon>Paracandidimonas</taxon>
    </lineage>
</organism>
<comment type="caution">
    <text evidence="1">The sequence shown here is derived from an EMBL/GenBank/DDBJ whole genome shotgun (WGS) entry which is preliminary data.</text>
</comment>
<dbReference type="EMBL" id="SMBX01000014">
    <property type="protein sequence ID" value="TCU92564.1"/>
    <property type="molecule type" value="Genomic_DNA"/>
</dbReference>
<dbReference type="AlphaFoldDB" id="A0A4R3URD2"/>
<dbReference type="RefSeq" id="WP_132478236.1">
    <property type="nucleotide sequence ID" value="NZ_JBHRVM010000001.1"/>
</dbReference>
<accession>A0A4R3URD2</accession>
<gene>
    <name evidence="1" type="ORF">EV686_1141</name>
</gene>
<reference evidence="1 2" key="1">
    <citation type="submission" date="2019-03" db="EMBL/GenBank/DDBJ databases">
        <title>Genomic Encyclopedia of Type Strains, Phase IV (KMG-IV): sequencing the most valuable type-strain genomes for metagenomic binning, comparative biology and taxonomic classification.</title>
        <authorList>
            <person name="Goeker M."/>
        </authorList>
    </citation>
    <scope>NUCLEOTIDE SEQUENCE [LARGE SCALE GENOMIC DNA]</scope>
    <source>
        <strain evidence="1 2">DSM 100048</strain>
    </source>
</reference>
<name>A0A4R3URD2_9BURK</name>
<evidence type="ECO:0000313" key="1">
    <source>
        <dbReference type="EMBL" id="TCU92564.1"/>
    </source>
</evidence>
<dbReference type="Proteomes" id="UP000294692">
    <property type="component" value="Unassembled WGS sequence"/>
</dbReference>